<feature type="transmembrane region" description="Helical" evidence="1">
    <location>
        <begin position="68"/>
        <end position="90"/>
    </location>
</feature>
<dbReference type="EMBL" id="JAWLJX010000003">
    <property type="protein sequence ID" value="MDV6262190.1"/>
    <property type="molecule type" value="Genomic_DNA"/>
</dbReference>
<dbReference type="Proteomes" id="UP001185755">
    <property type="component" value="Unassembled WGS sequence"/>
</dbReference>
<keyword evidence="1" id="KW-1133">Transmembrane helix</keyword>
<keyword evidence="1" id="KW-0812">Transmembrane</keyword>
<evidence type="ECO:0000256" key="1">
    <source>
        <dbReference type="SAM" id="Phobius"/>
    </source>
</evidence>
<reference evidence="2 3" key="1">
    <citation type="submission" date="2023-10" db="EMBL/GenBank/DDBJ databases">
        <title>Development of a sustainable strategy for remediation of hydrocarbon-contaminated territories based on the waste exchange concept.</title>
        <authorList>
            <person name="Krivoruchko A."/>
        </authorList>
    </citation>
    <scope>NUCLEOTIDE SEQUENCE [LARGE SCALE GENOMIC DNA]</scope>
    <source>
        <strain evidence="2 3">IEGM 1323</strain>
    </source>
</reference>
<dbReference type="RefSeq" id="WP_317564641.1">
    <property type="nucleotide sequence ID" value="NZ_JAWLJX010000003.1"/>
</dbReference>
<proteinExistence type="predicted"/>
<comment type="caution">
    <text evidence="2">The sequence shown here is derived from an EMBL/GenBank/DDBJ whole genome shotgun (WGS) entry which is preliminary data.</text>
</comment>
<evidence type="ECO:0000313" key="3">
    <source>
        <dbReference type="Proteomes" id="UP001185755"/>
    </source>
</evidence>
<accession>A0ABU4BDA6</accession>
<keyword evidence="1" id="KW-0472">Membrane</keyword>
<protein>
    <submittedName>
        <fullName evidence="2">Uncharacterized protein</fullName>
    </submittedName>
</protein>
<evidence type="ECO:0000313" key="2">
    <source>
        <dbReference type="EMBL" id="MDV6262190.1"/>
    </source>
</evidence>
<gene>
    <name evidence="2" type="ORF">R3P96_12655</name>
</gene>
<name>A0ABU4BDA6_9NOCA</name>
<keyword evidence="3" id="KW-1185">Reference proteome</keyword>
<organism evidence="2 3">
    <name type="scientific">Rhodococcoides yunnanense</name>
    <dbReference type="NCBI Taxonomy" id="278209"/>
    <lineage>
        <taxon>Bacteria</taxon>
        <taxon>Bacillati</taxon>
        <taxon>Actinomycetota</taxon>
        <taxon>Actinomycetes</taxon>
        <taxon>Mycobacteriales</taxon>
        <taxon>Nocardiaceae</taxon>
        <taxon>Rhodococcoides</taxon>
    </lineage>
</organism>
<sequence>MTDAGIITLTTAQLNEMLNQARISATPLPVLATVEDPTNNSNNASEELVEETLQLSPDNYATLKAAKYAMWGTIITGTITAVGLLVGVMFNAISAAEAVELTPILNCVQQQREVIEIVTANPDLPLQYSGEAASQCNLNQVAEGVRITR</sequence>